<feature type="domain" description="Cupin fold metalloprotein WbuC cupin" evidence="1">
    <location>
        <begin position="4"/>
        <end position="87"/>
    </location>
</feature>
<reference evidence="2 3" key="2">
    <citation type="journal article" date="2021" name="Int. J. Syst. Evol. Microbiol.">
        <title>Isolation and Polyphasic Characterization of Desulfuromonas versatilis sp. Nov., an Electrogenic Bacteria Capable of Versatile Metabolism Isolated from a Graphene Oxide-Reducing Enrichment Culture.</title>
        <authorList>
            <person name="Xie L."/>
            <person name="Yoshida N."/>
            <person name="Ishii S."/>
            <person name="Meng L."/>
        </authorList>
    </citation>
    <scope>NUCLEOTIDE SEQUENCE [LARGE SCALE GENOMIC DNA]</scope>
    <source>
        <strain evidence="2 3">NIT-T3</strain>
    </source>
</reference>
<sequence>MKIIDDDLIDRLVGEAQASPRLRRNFNIHDSYEDPCQRLLNAVEPGSYIRPHRHLEPPKSETFVLLRGRIALLVFSGEGAVENQIVLGAGANCADIPAGTWHGLIALDSGSVFFETKPGPYIPLSDKDWAPWAPAEGTPEAAAYLRELQKTVESGLLTTDH</sequence>
<name>A0ABM8HSV3_9BACT</name>
<dbReference type="InterPro" id="IPR046058">
    <property type="entry name" value="WbuC_cupin"/>
</dbReference>
<dbReference type="InterPro" id="IPR014710">
    <property type="entry name" value="RmlC-like_jellyroll"/>
</dbReference>
<protein>
    <recommendedName>
        <fullName evidence="1">Cupin fold metalloprotein WbuC cupin domain-containing protein</fullName>
    </recommendedName>
</protein>
<dbReference type="EMBL" id="AP024355">
    <property type="protein sequence ID" value="BCR05384.1"/>
    <property type="molecule type" value="Genomic_DNA"/>
</dbReference>
<organism evidence="2 3">
    <name type="scientific">Desulfuromonas versatilis</name>
    <dbReference type="NCBI Taxonomy" id="2802975"/>
    <lineage>
        <taxon>Bacteria</taxon>
        <taxon>Pseudomonadati</taxon>
        <taxon>Thermodesulfobacteriota</taxon>
        <taxon>Desulfuromonadia</taxon>
        <taxon>Desulfuromonadales</taxon>
        <taxon>Desulfuromonadaceae</taxon>
        <taxon>Desulfuromonas</taxon>
    </lineage>
</organism>
<evidence type="ECO:0000313" key="3">
    <source>
        <dbReference type="Proteomes" id="UP001319827"/>
    </source>
</evidence>
<dbReference type="CDD" id="cd07005">
    <property type="entry name" value="cupin_WbuC-like"/>
    <property type="match status" value="1"/>
</dbReference>
<dbReference type="Proteomes" id="UP001319827">
    <property type="component" value="Chromosome"/>
</dbReference>
<evidence type="ECO:0000259" key="1">
    <source>
        <dbReference type="Pfam" id="PF19480"/>
    </source>
</evidence>
<dbReference type="InterPro" id="IPR011051">
    <property type="entry name" value="RmlC_Cupin_sf"/>
</dbReference>
<dbReference type="SUPFAM" id="SSF51182">
    <property type="entry name" value="RmlC-like cupins"/>
    <property type="match status" value="1"/>
</dbReference>
<dbReference type="RefSeq" id="WP_221248811.1">
    <property type="nucleotide sequence ID" value="NZ_AP024355.1"/>
</dbReference>
<dbReference type="NCBIfam" id="TIGR04366">
    <property type="entry name" value="cupin_WbuC"/>
    <property type="match status" value="1"/>
</dbReference>
<gene>
    <name evidence="2" type="ORF">DESUT3_24530</name>
</gene>
<dbReference type="Gene3D" id="2.60.120.10">
    <property type="entry name" value="Jelly Rolls"/>
    <property type="match status" value="1"/>
</dbReference>
<proteinExistence type="predicted"/>
<accession>A0ABM8HSV3</accession>
<reference evidence="2 3" key="1">
    <citation type="journal article" date="2016" name="C (Basel)">
        <title>Selective Growth of and Electricity Production by Marine Exoelectrogenic Bacteria in Self-Aggregated Hydrogel of Microbially Reduced Graphene Oxide.</title>
        <authorList>
            <person name="Yoshida N."/>
            <person name="Goto Y."/>
            <person name="Miyata Y."/>
        </authorList>
    </citation>
    <scope>NUCLEOTIDE SEQUENCE [LARGE SCALE GENOMIC DNA]</scope>
    <source>
        <strain evidence="2 3">NIT-T3</strain>
    </source>
</reference>
<keyword evidence="3" id="KW-1185">Reference proteome</keyword>
<evidence type="ECO:0000313" key="2">
    <source>
        <dbReference type="EMBL" id="BCR05384.1"/>
    </source>
</evidence>
<dbReference type="InterPro" id="IPR027565">
    <property type="entry name" value="Cupin_WbuC"/>
</dbReference>
<dbReference type="Pfam" id="PF19480">
    <property type="entry name" value="DUF6016"/>
    <property type="match status" value="1"/>
</dbReference>